<dbReference type="PANTHER" id="PTHR42905">
    <property type="entry name" value="PHOSPHOENOLPYRUVATE CARBOXYLASE"/>
    <property type="match status" value="1"/>
</dbReference>
<feature type="compositionally biased region" description="Pro residues" evidence="1">
    <location>
        <begin position="137"/>
        <end position="147"/>
    </location>
</feature>
<dbReference type="InterPro" id="IPR040442">
    <property type="entry name" value="Pyrv_kinase-like_dom_sf"/>
</dbReference>
<evidence type="ECO:0000256" key="1">
    <source>
        <dbReference type="SAM" id="MobiDB-lite"/>
    </source>
</evidence>
<proteinExistence type="predicted"/>
<dbReference type="SUPFAM" id="SSF51621">
    <property type="entry name" value="Phosphoenolpyruvate/pyruvate domain"/>
    <property type="match status" value="1"/>
</dbReference>
<evidence type="ECO:0008006" key="4">
    <source>
        <dbReference type="Google" id="ProtNLM"/>
    </source>
</evidence>
<dbReference type="PANTHER" id="PTHR42905:SF16">
    <property type="entry name" value="CARBOXYPHOSPHONOENOLPYRUVATE PHOSPHONOMUTASE-LIKE PROTEIN (AFU_ORTHOLOGUE AFUA_5G07230)"/>
    <property type="match status" value="1"/>
</dbReference>
<organism evidence="2 3">
    <name type="scientific">Micromonospora qiuiae</name>
    <dbReference type="NCBI Taxonomy" id="502268"/>
    <lineage>
        <taxon>Bacteria</taxon>
        <taxon>Bacillati</taxon>
        <taxon>Actinomycetota</taxon>
        <taxon>Actinomycetes</taxon>
        <taxon>Micromonosporales</taxon>
        <taxon>Micromonosporaceae</taxon>
        <taxon>Micromonospora</taxon>
    </lineage>
</organism>
<evidence type="ECO:0000313" key="3">
    <source>
        <dbReference type="Proteomes" id="UP000653076"/>
    </source>
</evidence>
<dbReference type="Gene3D" id="3.20.20.60">
    <property type="entry name" value="Phosphoenolpyruvate-binding domains"/>
    <property type="match status" value="1"/>
</dbReference>
<comment type="caution">
    <text evidence="2">The sequence shown here is derived from an EMBL/GenBank/DDBJ whole genome shotgun (WGS) entry which is preliminary data.</text>
</comment>
<feature type="compositionally biased region" description="Low complexity" evidence="1">
    <location>
        <begin position="126"/>
        <end position="136"/>
    </location>
</feature>
<dbReference type="Pfam" id="PF13714">
    <property type="entry name" value="PEP_mutase"/>
    <property type="match status" value="1"/>
</dbReference>
<accession>A0ABQ4JE98</accession>
<evidence type="ECO:0000313" key="2">
    <source>
        <dbReference type="EMBL" id="GIJ28485.1"/>
    </source>
</evidence>
<reference evidence="2 3" key="1">
    <citation type="submission" date="2021-01" db="EMBL/GenBank/DDBJ databases">
        <title>Whole genome shotgun sequence of Verrucosispora qiuiae NBRC 106684.</title>
        <authorList>
            <person name="Komaki H."/>
            <person name="Tamura T."/>
        </authorList>
    </citation>
    <scope>NUCLEOTIDE SEQUENCE [LARGE SCALE GENOMIC DNA]</scope>
    <source>
        <strain evidence="2 3">NBRC 106684</strain>
    </source>
</reference>
<dbReference type="Proteomes" id="UP000653076">
    <property type="component" value="Unassembled WGS sequence"/>
</dbReference>
<dbReference type="RefSeq" id="WP_239098478.1">
    <property type="nucleotide sequence ID" value="NZ_BOPC01000049.1"/>
</dbReference>
<sequence>MTVSLAEQASRLRALHRPNDPLVLPNSWDAGSARAVADAGFPAVATGSAAVAESLGHTDGENLPRDEMFGAVTRITRAVTVPVTADLERGYGLGPDELVGRLLDAGAAPGHRRSPSWRPWGWPGSVTAPACTRRPARTPPVCSPRSPPETRSPEPRSG</sequence>
<dbReference type="InterPro" id="IPR039556">
    <property type="entry name" value="ICL/PEPM"/>
</dbReference>
<dbReference type="InterPro" id="IPR015813">
    <property type="entry name" value="Pyrv/PenolPyrv_kinase-like_dom"/>
</dbReference>
<dbReference type="EMBL" id="BOPC01000049">
    <property type="protein sequence ID" value="GIJ28485.1"/>
    <property type="molecule type" value="Genomic_DNA"/>
</dbReference>
<gene>
    <name evidence="2" type="ORF">Vqi01_36470</name>
</gene>
<name>A0ABQ4JE98_9ACTN</name>
<keyword evidence="3" id="KW-1185">Reference proteome</keyword>
<protein>
    <recommendedName>
        <fullName evidence="4">Isocitrate lyase/phosphoenolpyruvate mutase family protein</fullName>
    </recommendedName>
</protein>
<dbReference type="CDD" id="cd00377">
    <property type="entry name" value="ICL_PEPM"/>
    <property type="match status" value="1"/>
</dbReference>
<feature type="region of interest" description="Disordered" evidence="1">
    <location>
        <begin position="107"/>
        <end position="158"/>
    </location>
</feature>